<dbReference type="InterPro" id="IPR004360">
    <property type="entry name" value="Glyas_Fos-R_dOase_dom"/>
</dbReference>
<reference evidence="3 4" key="1">
    <citation type="submission" date="2023-04" db="EMBL/GenBank/DDBJ databases">
        <title>Fusibacter bizertensis strain WBS, isolated from littoral bottom sediments of the Arctic seas - biochemical and genomic analysis.</title>
        <authorList>
            <person name="Brioukhanov A.L."/>
        </authorList>
    </citation>
    <scope>NUCLEOTIDE SEQUENCE [LARGE SCALE GENOMIC DNA]</scope>
    <source>
        <strain evidence="3 4">WBS</strain>
    </source>
</reference>
<dbReference type="InterPro" id="IPR037523">
    <property type="entry name" value="VOC_core"/>
</dbReference>
<keyword evidence="1" id="KW-0479">Metal-binding</keyword>
<dbReference type="PANTHER" id="PTHR43048">
    <property type="entry name" value="METHYLMALONYL-COA EPIMERASE"/>
    <property type="match status" value="1"/>
</dbReference>
<sequence length="122" mass="13715">MSYLWTTIHVKNIEASIKFYQEIVGLELRRRFSPSPSTELVFLGVGETEIELMYNEGEQLPGNYEGFSIGFSTEDANKLRESLIASGATVTGMISPNPNLQFFMVKDPNGVNVQFVEDMRKA</sequence>
<dbReference type="EMBL" id="JARYZI010000004">
    <property type="protein sequence ID" value="MDH8678051.1"/>
    <property type="molecule type" value="Genomic_DNA"/>
</dbReference>
<dbReference type="Gene3D" id="3.10.180.10">
    <property type="entry name" value="2,3-Dihydroxybiphenyl 1,2-Dioxygenase, domain 1"/>
    <property type="match status" value="1"/>
</dbReference>
<evidence type="ECO:0000256" key="1">
    <source>
        <dbReference type="ARBA" id="ARBA00022723"/>
    </source>
</evidence>
<dbReference type="SUPFAM" id="SSF54593">
    <property type="entry name" value="Glyoxalase/Bleomycin resistance protein/Dihydroxybiphenyl dioxygenase"/>
    <property type="match status" value="1"/>
</dbReference>
<gene>
    <name evidence="3" type="ORF">QE109_07825</name>
</gene>
<dbReference type="InterPro" id="IPR029068">
    <property type="entry name" value="Glyas_Bleomycin-R_OHBP_Dase"/>
</dbReference>
<evidence type="ECO:0000313" key="3">
    <source>
        <dbReference type="EMBL" id="MDH8678051.1"/>
    </source>
</evidence>
<name>A0ABT6NCB1_9FIRM</name>
<dbReference type="RefSeq" id="WP_281093879.1">
    <property type="nucleotide sequence ID" value="NZ_JARYZI010000004.1"/>
</dbReference>
<evidence type="ECO:0000313" key="4">
    <source>
        <dbReference type="Proteomes" id="UP001158045"/>
    </source>
</evidence>
<dbReference type="Proteomes" id="UP001158045">
    <property type="component" value="Unassembled WGS sequence"/>
</dbReference>
<dbReference type="InterPro" id="IPR051785">
    <property type="entry name" value="MMCE/EMCE_epimerase"/>
</dbReference>
<comment type="caution">
    <text evidence="3">The sequence shown here is derived from an EMBL/GenBank/DDBJ whole genome shotgun (WGS) entry which is preliminary data.</text>
</comment>
<protein>
    <submittedName>
        <fullName evidence="3">VOC family protein</fullName>
    </submittedName>
</protein>
<evidence type="ECO:0000259" key="2">
    <source>
        <dbReference type="PROSITE" id="PS51819"/>
    </source>
</evidence>
<organism evidence="3 4">
    <name type="scientific">Fusibacter bizertensis</name>
    <dbReference type="NCBI Taxonomy" id="1488331"/>
    <lineage>
        <taxon>Bacteria</taxon>
        <taxon>Bacillati</taxon>
        <taxon>Bacillota</taxon>
        <taxon>Clostridia</taxon>
        <taxon>Eubacteriales</taxon>
        <taxon>Eubacteriales Family XII. Incertae Sedis</taxon>
        <taxon>Fusibacter</taxon>
    </lineage>
</organism>
<dbReference type="Pfam" id="PF00903">
    <property type="entry name" value="Glyoxalase"/>
    <property type="match status" value="1"/>
</dbReference>
<dbReference type="PROSITE" id="PS51819">
    <property type="entry name" value="VOC"/>
    <property type="match status" value="1"/>
</dbReference>
<dbReference type="PANTHER" id="PTHR43048:SF3">
    <property type="entry name" value="METHYLMALONYL-COA EPIMERASE, MITOCHONDRIAL"/>
    <property type="match status" value="1"/>
</dbReference>
<dbReference type="CDD" id="cd06587">
    <property type="entry name" value="VOC"/>
    <property type="match status" value="1"/>
</dbReference>
<accession>A0ABT6NCB1</accession>
<proteinExistence type="predicted"/>
<feature type="domain" description="VOC" evidence="2">
    <location>
        <begin position="2"/>
        <end position="118"/>
    </location>
</feature>
<keyword evidence="4" id="KW-1185">Reference proteome</keyword>